<keyword evidence="2" id="KW-1185">Reference proteome</keyword>
<dbReference type="InterPro" id="IPR027417">
    <property type="entry name" value="P-loop_NTPase"/>
</dbReference>
<evidence type="ECO:0000313" key="1">
    <source>
        <dbReference type="EMBL" id="KAG5578004.1"/>
    </source>
</evidence>
<dbReference type="Pfam" id="PF07722">
    <property type="entry name" value="Peptidase_C26"/>
    <property type="match status" value="1"/>
</dbReference>
<proteinExistence type="predicted"/>
<dbReference type="GO" id="GO:0016811">
    <property type="term" value="F:hydrolase activity, acting on carbon-nitrogen (but not peptide) bonds, in linear amides"/>
    <property type="evidence" value="ECO:0007669"/>
    <property type="project" value="InterPro"/>
</dbReference>
<dbReference type="AlphaFoldDB" id="A0A9J5WS73"/>
<comment type="caution">
    <text evidence="1">The sequence shown here is derived from an EMBL/GenBank/DDBJ whole genome shotgun (WGS) entry which is preliminary data.</text>
</comment>
<sequence>MTINKAQGQTLDFVEIYLQEPVFSHGQLYVALSRAKASNNISVNSYHLQEIRKSAQRFVPIPFAPDGLTEEFYDLDAYNPAESTISISTR</sequence>
<dbReference type="PANTHER" id="PTHR43235">
    <property type="entry name" value="GLUTAMINE AMIDOTRANSFERASE PB2B2.05-RELATED"/>
    <property type="match status" value="1"/>
</dbReference>
<accession>A0A9J5WS73</accession>
<name>A0A9J5WS73_SOLCO</name>
<reference evidence="1 2" key="1">
    <citation type="submission" date="2020-09" db="EMBL/GenBank/DDBJ databases">
        <title>De no assembly of potato wild relative species, Solanum commersonii.</title>
        <authorList>
            <person name="Cho K."/>
        </authorList>
    </citation>
    <scope>NUCLEOTIDE SEQUENCE [LARGE SCALE GENOMIC DNA]</scope>
    <source>
        <strain evidence="1">LZ3.2</strain>
        <tissue evidence="1">Leaf</tissue>
    </source>
</reference>
<dbReference type="CDD" id="cd18809">
    <property type="entry name" value="SF1_C_RecD"/>
    <property type="match status" value="1"/>
</dbReference>
<evidence type="ECO:0000313" key="2">
    <source>
        <dbReference type="Proteomes" id="UP000824120"/>
    </source>
</evidence>
<dbReference type="EMBL" id="JACXVP010000011">
    <property type="protein sequence ID" value="KAG5578004.1"/>
    <property type="molecule type" value="Genomic_DNA"/>
</dbReference>
<dbReference type="PANTHER" id="PTHR43235:SF1">
    <property type="entry name" value="GLUTAMINE AMIDOTRANSFERASE PB2B2.05-RELATED"/>
    <property type="match status" value="1"/>
</dbReference>
<dbReference type="OrthoDB" id="1724632at2759"/>
<dbReference type="InterPro" id="IPR011697">
    <property type="entry name" value="Peptidase_C26"/>
</dbReference>
<protein>
    <submittedName>
        <fullName evidence="1">Uncharacterized protein</fullName>
    </submittedName>
</protein>
<gene>
    <name evidence="1" type="ORF">H5410_058138</name>
</gene>
<organism evidence="1 2">
    <name type="scientific">Solanum commersonii</name>
    <name type="common">Commerson's wild potato</name>
    <name type="synonym">Commerson's nightshade</name>
    <dbReference type="NCBI Taxonomy" id="4109"/>
    <lineage>
        <taxon>Eukaryota</taxon>
        <taxon>Viridiplantae</taxon>
        <taxon>Streptophyta</taxon>
        <taxon>Embryophyta</taxon>
        <taxon>Tracheophyta</taxon>
        <taxon>Spermatophyta</taxon>
        <taxon>Magnoliopsida</taxon>
        <taxon>eudicotyledons</taxon>
        <taxon>Gunneridae</taxon>
        <taxon>Pentapetalae</taxon>
        <taxon>asterids</taxon>
        <taxon>lamiids</taxon>
        <taxon>Solanales</taxon>
        <taxon>Solanaceae</taxon>
        <taxon>Solanoideae</taxon>
        <taxon>Solaneae</taxon>
        <taxon>Solanum</taxon>
    </lineage>
</organism>
<dbReference type="SUPFAM" id="SSF52540">
    <property type="entry name" value="P-loop containing nucleoside triphosphate hydrolases"/>
    <property type="match status" value="1"/>
</dbReference>
<dbReference type="GO" id="GO:0005829">
    <property type="term" value="C:cytosol"/>
    <property type="evidence" value="ECO:0007669"/>
    <property type="project" value="TreeGrafter"/>
</dbReference>
<dbReference type="InterPro" id="IPR044668">
    <property type="entry name" value="PuuD-like"/>
</dbReference>
<dbReference type="Proteomes" id="UP000824120">
    <property type="component" value="Chromosome 11"/>
</dbReference>